<accession>A0A183NMD1</accession>
<keyword evidence="2" id="KW-1185">Reference proteome</keyword>
<reference evidence="1 2" key="1">
    <citation type="submission" date="2018-11" db="EMBL/GenBank/DDBJ databases">
        <authorList>
            <consortium name="Pathogen Informatics"/>
        </authorList>
    </citation>
    <scope>NUCLEOTIDE SEQUENCE [LARGE SCALE GENOMIC DNA]</scope>
    <source>
        <strain>Denwood</strain>
        <strain evidence="2">Zambia</strain>
    </source>
</reference>
<proteinExistence type="predicted"/>
<sequence>MFDSNMLSMILCSILLSKCVLNHIFIFCFVIIDENFVLSESDPPQKTDQSSLLFNSEHASLINQLTEVINNATAQRLLLSGNNYISSMNALYNDAQQSQQPILNNQVALSNYLSRQSSTQQQQNQLENVTSVVKVSL</sequence>
<organism evidence="1 2">
    <name type="scientific">Schistosoma mattheei</name>
    <dbReference type="NCBI Taxonomy" id="31246"/>
    <lineage>
        <taxon>Eukaryota</taxon>
        <taxon>Metazoa</taxon>
        <taxon>Spiralia</taxon>
        <taxon>Lophotrochozoa</taxon>
        <taxon>Platyhelminthes</taxon>
        <taxon>Trematoda</taxon>
        <taxon>Digenea</taxon>
        <taxon>Strigeidida</taxon>
        <taxon>Schistosomatoidea</taxon>
        <taxon>Schistosomatidae</taxon>
        <taxon>Schistosoma</taxon>
    </lineage>
</organism>
<evidence type="ECO:0000313" key="1">
    <source>
        <dbReference type="EMBL" id="VDO93702.1"/>
    </source>
</evidence>
<evidence type="ECO:0000313" key="2">
    <source>
        <dbReference type="Proteomes" id="UP000269396"/>
    </source>
</evidence>
<dbReference type="Proteomes" id="UP000269396">
    <property type="component" value="Unassembled WGS sequence"/>
</dbReference>
<name>A0A183NMD1_9TREM</name>
<protein>
    <submittedName>
        <fullName evidence="1">Uncharacterized protein</fullName>
    </submittedName>
</protein>
<dbReference type="AlphaFoldDB" id="A0A183NMD1"/>
<dbReference type="EMBL" id="UZAL01005606">
    <property type="protein sequence ID" value="VDO93702.1"/>
    <property type="molecule type" value="Genomic_DNA"/>
</dbReference>
<gene>
    <name evidence="1" type="ORF">SMTD_LOCUS3267</name>
</gene>